<evidence type="ECO:0000313" key="2">
    <source>
        <dbReference type="Proteomes" id="UP001164539"/>
    </source>
</evidence>
<proteinExistence type="predicted"/>
<organism evidence="1 2">
    <name type="scientific">Melia azedarach</name>
    <name type="common">Chinaberry tree</name>
    <dbReference type="NCBI Taxonomy" id="155640"/>
    <lineage>
        <taxon>Eukaryota</taxon>
        <taxon>Viridiplantae</taxon>
        <taxon>Streptophyta</taxon>
        <taxon>Embryophyta</taxon>
        <taxon>Tracheophyta</taxon>
        <taxon>Spermatophyta</taxon>
        <taxon>Magnoliopsida</taxon>
        <taxon>eudicotyledons</taxon>
        <taxon>Gunneridae</taxon>
        <taxon>Pentapetalae</taxon>
        <taxon>rosids</taxon>
        <taxon>malvids</taxon>
        <taxon>Sapindales</taxon>
        <taxon>Meliaceae</taxon>
        <taxon>Melia</taxon>
    </lineage>
</organism>
<protein>
    <submittedName>
        <fullName evidence="1">Transcription factor Inducer of CBF expression 1</fullName>
    </submittedName>
</protein>
<reference evidence="1 2" key="1">
    <citation type="journal article" date="2023" name="Science">
        <title>Complex scaffold remodeling in plant triterpene biosynthesis.</title>
        <authorList>
            <person name="De La Pena R."/>
            <person name="Hodgson H."/>
            <person name="Liu J.C."/>
            <person name="Stephenson M.J."/>
            <person name="Martin A.C."/>
            <person name="Owen C."/>
            <person name="Harkess A."/>
            <person name="Leebens-Mack J."/>
            <person name="Jimenez L.E."/>
            <person name="Osbourn A."/>
            <person name="Sattely E.S."/>
        </authorList>
    </citation>
    <scope>NUCLEOTIDE SEQUENCE [LARGE SCALE GENOMIC DNA]</scope>
    <source>
        <strain evidence="2">cv. JPN11</strain>
        <tissue evidence="1">Leaf</tissue>
    </source>
</reference>
<gene>
    <name evidence="1" type="ORF">OWV82_002312</name>
</gene>
<evidence type="ECO:0000313" key="1">
    <source>
        <dbReference type="EMBL" id="KAJ4729544.1"/>
    </source>
</evidence>
<sequence length="465" mass="51323">MVLGPDGAVWMEGEEQQDSVSSWTRATATAAATTEPKEDEMPISGGSLSAFKSILDTEWFMNSAMNPPQDFNNSLDTHQEIRGLNCFSENNLLLQQIDPQAFTLNPSQSQQYLSLPNNSHPFVNGFDLGSEAAFIQQLNHGSSFMGLTTQICAAPDSDFNGFSPYNGFEGLDGLFFNSNNSRPKTCTQPTLFEKRAALRQSSGKLENLEILGANLLENKCNKNEEASVDISGLNYESDEYNTTITNSNVDGKVNESVKNWNASSSATGGDNKGKKKGLPAKNLMAERRRRKKLNDRLYMLRSVVPKISKMDRASILGDAIDYLKELLQRINDLHNELESTPNGSLLMPSTNIQPMTPTPPTLSCRVKEELSRSPKGEPARVEVKMREGRAVNIHMFCARRPGLLLSTMRALDNLGLDIQQAVISCFNGFALDVFRAEQCREGQDVLPKQIKAVLLDTAGFSDSMM</sequence>
<name>A0ACC1Z2C2_MELAZ</name>
<dbReference type="Proteomes" id="UP001164539">
    <property type="component" value="Chromosome 1"/>
</dbReference>
<comment type="caution">
    <text evidence="1">The sequence shown here is derived from an EMBL/GenBank/DDBJ whole genome shotgun (WGS) entry which is preliminary data.</text>
</comment>
<accession>A0ACC1Z2C2</accession>
<dbReference type="EMBL" id="CM051394">
    <property type="protein sequence ID" value="KAJ4729544.1"/>
    <property type="molecule type" value="Genomic_DNA"/>
</dbReference>
<keyword evidence="2" id="KW-1185">Reference proteome</keyword>